<reference evidence="5 6" key="1">
    <citation type="journal article" date="2020" name="Cell">
        <title>Large-Scale Comparative Analyses of Tick Genomes Elucidate Their Genetic Diversity and Vector Capacities.</title>
        <authorList>
            <consortium name="Tick Genome and Microbiome Consortium (TIGMIC)"/>
            <person name="Jia N."/>
            <person name="Wang J."/>
            <person name="Shi W."/>
            <person name="Du L."/>
            <person name="Sun Y."/>
            <person name="Zhan W."/>
            <person name="Jiang J.F."/>
            <person name="Wang Q."/>
            <person name="Zhang B."/>
            <person name="Ji P."/>
            <person name="Bell-Sakyi L."/>
            <person name="Cui X.M."/>
            <person name="Yuan T.T."/>
            <person name="Jiang B.G."/>
            <person name="Yang W.F."/>
            <person name="Lam T.T."/>
            <person name="Chang Q.C."/>
            <person name="Ding S.J."/>
            <person name="Wang X.J."/>
            <person name="Zhu J.G."/>
            <person name="Ruan X.D."/>
            <person name="Zhao L."/>
            <person name="Wei J.T."/>
            <person name="Ye R.Z."/>
            <person name="Que T.C."/>
            <person name="Du C.H."/>
            <person name="Zhou Y.H."/>
            <person name="Cheng J.X."/>
            <person name="Dai P.F."/>
            <person name="Guo W.B."/>
            <person name="Han X.H."/>
            <person name="Huang E.J."/>
            <person name="Li L.F."/>
            <person name="Wei W."/>
            <person name="Gao Y.C."/>
            <person name="Liu J.Z."/>
            <person name="Shao H.Z."/>
            <person name="Wang X."/>
            <person name="Wang C.C."/>
            <person name="Yang T.C."/>
            <person name="Huo Q.B."/>
            <person name="Li W."/>
            <person name="Chen H.Y."/>
            <person name="Chen S.E."/>
            <person name="Zhou L.G."/>
            <person name="Ni X.B."/>
            <person name="Tian J.H."/>
            <person name="Sheng Y."/>
            <person name="Liu T."/>
            <person name="Pan Y.S."/>
            <person name="Xia L.Y."/>
            <person name="Li J."/>
            <person name="Zhao F."/>
            <person name="Cao W.C."/>
        </authorList>
    </citation>
    <scope>NUCLEOTIDE SEQUENCE [LARGE SCALE GENOMIC DNA]</scope>
    <source>
        <strain evidence="5">HaeL-2018</strain>
    </source>
</reference>
<feature type="domain" description="Transposable element P transposase-like RNase H C-terminal" evidence="4">
    <location>
        <begin position="622"/>
        <end position="650"/>
    </location>
</feature>
<evidence type="ECO:0000313" key="6">
    <source>
        <dbReference type="Proteomes" id="UP000821853"/>
    </source>
</evidence>
<accession>A0A9J6FJ11</accession>
<dbReference type="PANTHER" id="PTHR47577">
    <property type="entry name" value="THAP DOMAIN-CONTAINING PROTEIN 6"/>
    <property type="match status" value="1"/>
</dbReference>
<keyword evidence="6" id="KW-1185">Reference proteome</keyword>
<dbReference type="OMA" id="NGSAHIC"/>
<feature type="coiled-coil region" evidence="1">
    <location>
        <begin position="207"/>
        <end position="234"/>
    </location>
</feature>
<evidence type="ECO:0000256" key="1">
    <source>
        <dbReference type="SAM" id="Coils"/>
    </source>
</evidence>
<proteinExistence type="predicted"/>
<dbReference type="InterPro" id="IPR048367">
    <property type="entry name" value="TNP-like_RNaseH_C"/>
</dbReference>
<dbReference type="OrthoDB" id="5972980at2759"/>
<dbReference type="Proteomes" id="UP000821853">
    <property type="component" value="Chromosome 2"/>
</dbReference>
<protein>
    <recommendedName>
        <fullName evidence="7">Transposable element</fullName>
    </recommendedName>
</protein>
<evidence type="ECO:0008006" key="7">
    <source>
        <dbReference type="Google" id="ProtNLM"/>
    </source>
</evidence>
<gene>
    <name evidence="5" type="ORF">HPB48_022499</name>
</gene>
<evidence type="ECO:0000259" key="4">
    <source>
        <dbReference type="Pfam" id="PF21789"/>
    </source>
</evidence>
<evidence type="ECO:0000313" key="5">
    <source>
        <dbReference type="EMBL" id="KAH9366366.1"/>
    </source>
</evidence>
<feature type="domain" description="Transposable element P transposase-like RNase H" evidence="3">
    <location>
        <begin position="314"/>
        <end position="448"/>
    </location>
</feature>
<keyword evidence="1" id="KW-0175">Coiled coil</keyword>
<dbReference type="AlphaFoldDB" id="A0A9J6FJ11"/>
<dbReference type="Pfam" id="PF21789">
    <property type="entry name" value="TNP-like_RNaseH_C"/>
    <property type="match status" value="1"/>
</dbReference>
<feature type="region of interest" description="Disordered" evidence="2">
    <location>
        <begin position="1"/>
        <end position="25"/>
    </location>
</feature>
<name>A0A9J6FJ11_HAELO</name>
<dbReference type="Pfam" id="PF21787">
    <property type="entry name" value="TNP-like_RNaseH_N"/>
    <property type="match status" value="1"/>
</dbReference>
<organism evidence="5 6">
    <name type="scientific">Haemaphysalis longicornis</name>
    <name type="common">Bush tick</name>
    <dbReference type="NCBI Taxonomy" id="44386"/>
    <lineage>
        <taxon>Eukaryota</taxon>
        <taxon>Metazoa</taxon>
        <taxon>Ecdysozoa</taxon>
        <taxon>Arthropoda</taxon>
        <taxon>Chelicerata</taxon>
        <taxon>Arachnida</taxon>
        <taxon>Acari</taxon>
        <taxon>Parasitiformes</taxon>
        <taxon>Ixodida</taxon>
        <taxon>Ixodoidea</taxon>
        <taxon>Ixodidae</taxon>
        <taxon>Haemaphysalinae</taxon>
        <taxon>Haemaphysalis</taxon>
    </lineage>
</organism>
<evidence type="ECO:0000256" key="2">
    <source>
        <dbReference type="SAM" id="MobiDB-lite"/>
    </source>
</evidence>
<dbReference type="InterPro" id="IPR048365">
    <property type="entry name" value="TNP-like_RNaseH_N"/>
</dbReference>
<feature type="compositionally biased region" description="Polar residues" evidence="2">
    <location>
        <begin position="1"/>
        <end position="16"/>
    </location>
</feature>
<dbReference type="EMBL" id="JABSTR010000004">
    <property type="protein sequence ID" value="KAH9366366.1"/>
    <property type="molecule type" value="Genomic_DNA"/>
</dbReference>
<dbReference type="VEuPathDB" id="VectorBase:HLOH_065487"/>
<evidence type="ECO:0000259" key="3">
    <source>
        <dbReference type="Pfam" id="PF21787"/>
    </source>
</evidence>
<dbReference type="PANTHER" id="PTHR47577:SF2">
    <property type="entry name" value="THAP DOMAIN CONTAINING 9"/>
    <property type="match status" value="1"/>
</dbReference>
<sequence>MDSDPSGPSTAGASAHSTDEASEAAAGFEGEPHHLSFLFHLKTPSKYWSTHYFPDLDGVLYCTSVLEQDAVVTSEKVVMFVCDKPPDAHCKVYLRGRLVHECFPRSQAEAEILLEKVEAFELCVGALNARDYSPAFLTKGIQNQLTLSQGTYYNKNCLRKVESKGGQCISCKYLRKVLLTRQSRIKRAPARTLQTVSQRLRCAVRRNRRLSSRIATMNDDIKKMQAQNALVAEEVLDEYISKLPEKQQESVKQCFAAARVKKRGFRYSKMWILECIIMKMKSARLYDHIRDNNILALPSKSTLKRYMAVYRSAFGFSKKVLEQLKQKTQDMDSFKKHGGLLVDELKLSEHLCVKQSGHIEGFVDLGDYTSAGDKQVPSDHGMVILFVPFVGKWSQVIGTFATHGNVKGDLLAQIMVEATILAENSGLFVDFITCDGATWNRRMWKVLGVQGTAGDVKCKVEHPVDATRCLHFISDFPHLIKCMRNGLLDCRFKTPDGHPRGSNGSAHICVSYKYLFIARNTVIVRLPLKTDTVHNILYCRRINDIIKVMTSRFPAEALRPNSAGSTALSDFLEYLTAWEQHAGGDGFLSDSTATGLRVTLSSTLELLSYLTSLGYKFIMTSRLSQDPLENVFGIVRQSSGCNDHPTPSQFLVTMNCLSFYSLVKTVRYGNADPCAITALLDVEGGTSAPPRSSLYDQVDDLIESGDLSAAETILSCSLDHDQHVERSDARLIHYIAGYVARKCVMKMKCEHCMQLLTSSTNNDKLELARLTLHKDKGGLLYPHGVLFRFVRTLENLFTECFSKTRLHAESMLDILTLVKARCTLSVGCSALLVQQSRSTARHLHRLRASAGMNGTLASILSGAVFLSMEGEPLGTEDNLQRVNSCANQLPFLIAGSFWWNVTPGKAATGECS</sequence>
<comment type="caution">
    <text evidence="5">The sequence shown here is derived from an EMBL/GenBank/DDBJ whole genome shotgun (WGS) entry which is preliminary data.</text>
</comment>